<proteinExistence type="predicted"/>
<dbReference type="CDD" id="cd00121">
    <property type="entry name" value="MATH"/>
    <property type="match status" value="1"/>
</dbReference>
<dbReference type="Proteomes" id="UP000829354">
    <property type="component" value="Chromosome II"/>
</dbReference>
<name>A0AAE9ECK7_CAEBR</name>
<dbReference type="InterPro" id="IPR052664">
    <property type="entry name" value="BTB-MATH_domain_protein"/>
</dbReference>
<dbReference type="InterPro" id="IPR002083">
    <property type="entry name" value="MATH/TRAF_dom"/>
</dbReference>
<feature type="domain" description="MATH" evidence="1">
    <location>
        <begin position="166"/>
        <end position="239"/>
    </location>
</feature>
<keyword evidence="3" id="KW-1185">Reference proteome</keyword>
<dbReference type="Pfam" id="PF00917">
    <property type="entry name" value="MATH"/>
    <property type="match status" value="2"/>
</dbReference>
<dbReference type="AlphaFoldDB" id="A0AAE9ECK7"/>
<reference evidence="2 3" key="1">
    <citation type="submission" date="2022-04" db="EMBL/GenBank/DDBJ databases">
        <title>Chromosome-level reference genomes for two strains of Caenorhabditis briggsae: an improved platform for comparative genomics.</title>
        <authorList>
            <person name="Stevens L."/>
            <person name="Andersen E."/>
        </authorList>
    </citation>
    <scope>NUCLEOTIDE SEQUENCE [LARGE SCALE GENOMIC DNA]</scope>
    <source>
        <strain evidence="2">VX34</strain>
        <tissue evidence="2">Whole-organism</tissue>
    </source>
</reference>
<evidence type="ECO:0000259" key="1">
    <source>
        <dbReference type="Pfam" id="PF00917"/>
    </source>
</evidence>
<dbReference type="PANTHER" id="PTHR22743:SF165">
    <property type="entry name" value="BTB AND MATH DOMAIN CONTAINING-RELATED"/>
    <property type="match status" value="1"/>
</dbReference>
<protein>
    <recommendedName>
        <fullName evidence="1">MATH domain-containing protein</fullName>
    </recommendedName>
</protein>
<evidence type="ECO:0000313" key="2">
    <source>
        <dbReference type="EMBL" id="UMM20523.1"/>
    </source>
</evidence>
<accession>A0AAE9ECK7</accession>
<evidence type="ECO:0000313" key="3">
    <source>
        <dbReference type="Proteomes" id="UP000829354"/>
    </source>
</evidence>
<organism evidence="2 3">
    <name type="scientific">Caenorhabditis briggsae</name>
    <dbReference type="NCBI Taxonomy" id="6238"/>
    <lineage>
        <taxon>Eukaryota</taxon>
        <taxon>Metazoa</taxon>
        <taxon>Ecdysozoa</taxon>
        <taxon>Nematoda</taxon>
        <taxon>Chromadorea</taxon>
        <taxon>Rhabditida</taxon>
        <taxon>Rhabditina</taxon>
        <taxon>Rhabditomorpha</taxon>
        <taxon>Rhabditoidea</taxon>
        <taxon>Rhabditidae</taxon>
        <taxon>Peloderinae</taxon>
        <taxon>Caenorhabditis</taxon>
    </lineage>
</organism>
<sequence>MSDDKEKKFVYKHVFENMRIACYLQGPKEKHFGVSWQLKLYKDYYDGIAYFIAYFNCESLQTGNWSINTTCDIFVNGKPFSTGENFRSPLNRWDLSKNDIQKYGIDDSATIEVRVKINEMTGLFRDFDDYFAKESSDVVLTLNLSKIDKMSFAGEKKKLHVLYGNTLYLECLHSEKLNSWFVEVDIELRLGNEKDVKLEKKTIKFASSNLTKVVFEMEKNDLDKYLIDGNLIVALVVKINKSMGIRYREHLDFGKNKLSDVILIAGDRKSM</sequence>
<dbReference type="EMBL" id="CP092621">
    <property type="protein sequence ID" value="UMM20523.1"/>
    <property type="molecule type" value="Genomic_DNA"/>
</dbReference>
<gene>
    <name evidence="2" type="ORF">L5515_015764</name>
</gene>
<feature type="domain" description="MATH" evidence="1">
    <location>
        <begin position="23"/>
        <end position="117"/>
    </location>
</feature>
<dbReference type="PANTHER" id="PTHR22743">
    <property type="entry name" value="MEPRIN/TRAF-LIKE MATH FAMILY-C.ELEGANS"/>
    <property type="match status" value="1"/>
</dbReference>